<comment type="caution">
    <text evidence="2">The sequence shown here is derived from an EMBL/GenBank/DDBJ whole genome shotgun (WGS) entry which is preliminary data.</text>
</comment>
<accession>A0A9D4I659</accession>
<gene>
    <name evidence="2" type="ORF">DPMN_186025</name>
</gene>
<dbReference type="AlphaFoldDB" id="A0A9D4I659"/>
<keyword evidence="3" id="KW-1185">Reference proteome</keyword>
<name>A0A9D4I659_DREPO</name>
<evidence type="ECO:0000256" key="1">
    <source>
        <dbReference type="SAM" id="MobiDB-lite"/>
    </source>
</evidence>
<evidence type="ECO:0000313" key="2">
    <source>
        <dbReference type="EMBL" id="KAH3751466.1"/>
    </source>
</evidence>
<reference evidence="2" key="2">
    <citation type="submission" date="2020-11" db="EMBL/GenBank/DDBJ databases">
        <authorList>
            <person name="McCartney M.A."/>
            <person name="Auch B."/>
            <person name="Kono T."/>
            <person name="Mallez S."/>
            <person name="Becker A."/>
            <person name="Gohl D.M."/>
            <person name="Silverstein K.A.T."/>
            <person name="Koren S."/>
            <person name="Bechman K.B."/>
            <person name="Herman A."/>
            <person name="Abrahante J.E."/>
            <person name="Garbe J."/>
        </authorList>
    </citation>
    <scope>NUCLEOTIDE SEQUENCE</scope>
    <source>
        <strain evidence="2">Duluth1</strain>
        <tissue evidence="2">Whole animal</tissue>
    </source>
</reference>
<dbReference type="Proteomes" id="UP000828390">
    <property type="component" value="Unassembled WGS sequence"/>
</dbReference>
<feature type="region of interest" description="Disordered" evidence="1">
    <location>
        <begin position="1"/>
        <end position="52"/>
    </location>
</feature>
<organism evidence="2 3">
    <name type="scientific">Dreissena polymorpha</name>
    <name type="common">Zebra mussel</name>
    <name type="synonym">Mytilus polymorpha</name>
    <dbReference type="NCBI Taxonomy" id="45954"/>
    <lineage>
        <taxon>Eukaryota</taxon>
        <taxon>Metazoa</taxon>
        <taxon>Spiralia</taxon>
        <taxon>Lophotrochozoa</taxon>
        <taxon>Mollusca</taxon>
        <taxon>Bivalvia</taxon>
        <taxon>Autobranchia</taxon>
        <taxon>Heteroconchia</taxon>
        <taxon>Euheterodonta</taxon>
        <taxon>Imparidentia</taxon>
        <taxon>Neoheterodontei</taxon>
        <taxon>Myida</taxon>
        <taxon>Dreissenoidea</taxon>
        <taxon>Dreissenidae</taxon>
        <taxon>Dreissena</taxon>
    </lineage>
</organism>
<proteinExistence type="predicted"/>
<protein>
    <submittedName>
        <fullName evidence="2">Uncharacterized protein</fullName>
    </submittedName>
</protein>
<sequence length="52" mass="5684">MINNQEHDTISTAPELSTCSTNPTHQGPSVQTTSQTDTSPPVCRWPTVDQLM</sequence>
<reference evidence="2" key="1">
    <citation type="journal article" date="2019" name="bioRxiv">
        <title>The Genome of the Zebra Mussel, Dreissena polymorpha: A Resource for Invasive Species Research.</title>
        <authorList>
            <person name="McCartney M.A."/>
            <person name="Auch B."/>
            <person name="Kono T."/>
            <person name="Mallez S."/>
            <person name="Zhang Y."/>
            <person name="Obille A."/>
            <person name="Becker A."/>
            <person name="Abrahante J.E."/>
            <person name="Garbe J."/>
            <person name="Badalamenti J.P."/>
            <person name="Herman A."/>
            <person name="Mangelson H."/>
            <person name="Liachko I."/>
            <person name="Sullivan S."/>
            <person name="Sone E.D."/>
            <person name="Koren S."/>
            <person name="Silverstein K.A.T."/>
            <person name="Beckman K.B."/>
            <person name="Gohl D.M."/>
        </authorList>
    </citation>
    <scope>NUCLEOTIDE SEQUENCE</scope>
    <source>
        <strain evidence="2">Duluth1</strain>
        <tissue evidence="2">Whole animal</tissue>
    </source>
</reference>
<dbReference type="EMBL" id="JAIWYP010000010">
    <property type="protein sequence ID" value="KAH3751466.1"/>
    <property type="molecule type" value="Genomic_DNA"/>
</dbReference>
<feature type="compositionally biased region" description="Polar residues" evidence="1">
    <location>
        <begin position="10"/>
        <end position="39"/>
    </location>
</feature>
<evidence type="ECO:0000313" key="3">
    <source>
        <dbReference type="Proteomes" id="UP000828390"/>
    </source>
</evidence>